<dbReference type="RefSeq" id="WP_219777781.1">
    <property type="nucleotide sequence ID" value="NZ_JAHXPT010000001.1"/>
</dbReference>
<dbReference type="SUPFAM" id="SSF53901">
    <property type="entry name" value="Thiolase-like"/>
    <property type="match status" value="2"/>
</dbReference>
<dbReference type="PANTHER" id="PTHR34069">
    <property type="entry name" value="3-OXOACYL-[ACYL-CARRIER-PROTEIN] SYNTHASE 3"/>
    <property type="match status" value="1"/>
</dbReference>
<name>A0ABS7AJ84_9CLOT</name>
<evidence type="ECO:0000313" key="5">
    <source>
        <dbReference type="EMBL" id="MBW6408722.1"/>
    </source>
</evidence>
<proteinExistence type="predicted"/>
<evidence type="ECO:0000259" key="4">
    <source>
        <dbReference type="Pfam" id="PF08545"/>
    </source>
</evidence>
<keyword evidence="2" id="KW-0012">Acyltransferase</keyword>
<accession>A0ABS7AJ84</accession>
<keyword evidence="1" id="KW-0808">Transferase</keyword>
<evidence type="ECO:0000256" key="1">
    <source>
        <dbReference type="ARBA" id="ARBA00022679"/>
    </source>
</evidence>
<organism evidence="5 6">
    <name type="scientific">Clostridium weizhouense</name>
    <dbReference type="NCBI Taxonomy" id="2859781"/>
    <lineage>
        <taxon>Bacteria</taxon>
        <taxon>Bacillati</taxon>
        <taxon>Bacillota</taxon>
        <taxon>Clostridia</taxon>
        <taxon>Eubacteriales</taxon>
        <taxon>Clostridiaceae</taxon>
        <taxon>Clostridium</taxon>
    </lineage>
</organism>
<sequence>MNVKIRSIEIEHPQNVVKNEFYVKLFKEQGKDIRRMLECFGKSERKVVNNNSDTTVTLGVKAALKALESANLTGNDIDIIIFSSQFPEYTCPTQALIVHDAIGGKEDAMVMDLNVNCIGMLVALDSATRYLLQNHNFKRALIIGADYATIHAKKTDEFVYPMFGDCGCAIILEKTEEDCGMIDSTYYTESPKYDSVVYPKCGASSFYKNTTSHEDMKLGWTECDDNVVYIAKNSINKLLKNNNLKVSDIKAFCFSQFASSLVYGCADILRIEEEKVIYVGDKYGYTGTSSPLIALYEGIKKGQIKRGDKIMFWSIAATRTACALLFKY</sequence>
<dbReference type="Pfam" id="PF08541">
    <property type="entry name" value="ACP_syn_III_C"/>
    <property type="match status" value="1"/>
</dbReference>
<dbReference type="PANTHER" id="PTHR34069:SF2">
    <property type="entry name" value="BETA-KETOACYL-[ACYL-CARRIER-PROTEIN] SYNTHASE III"/>
    <property type="match status" value="1"/>
</dbReference>
<dbReference type="InterPro" id="IPR016039">
    <property type="entry name" value="Thiolase-like"/>
</dbReference>
<comment type="caution">
    <text evidence="5">The sequence shown here is derived from an EMBL/GenBank/DDBJ whole genome shotgun (WGS) entry which is preliminary data.</text>
</comment>
<dbReference type="EMBL" id="JAHXPT010000001">
    <property type="protein sequence ID" value="MBW6408722.1"/>
    <property type="molecule type" value="Genomic_DNA"/>
</dbReference>
<dbReference type="Gene3D" id="3.40.47.10">
    <property type="match status" value="1"/>
</dbReference>
<gene>
    <name evidence="5" type="ORF">KYD98_01295</name>
</gene>
<feature type="domain" description="Beta-ketoacyl-[acyl-carrier-protein] synthase III N-terminal" evidence="4">
    <location>
        <begin position="111"/>
        <end position="188"/>
    </location>
</feature>
<evidence type="ECO:0000259" key="3">
    <source>
        <dbReference type="Pfam" id="PF08541"/>
    </source>
</evidence>
<dbReference type="Proteomes" id="UP001519921">
    <property type="component" value="Unassembled WGS sequence"/>
</dbReference>
<protein>
    <submittedName>
        <fullName evidence="5">3-oxoacyl-ACP synthase III family protein</fullName>
    </submittedName>
</protein>
<keyword evidence="6" id="KW-1185">Reference proteome</keyword>
<dbReference type="InterPro" id="IPR013747">
    <property type="entry name" value="ACP_syn_III_C"/>
</dbReference>
<evidence type="ECO:0000313" key="6">
    <source>
        <dbReference type="Proteomes" id="UP001519921"/>
    </source>
</evidence>
<evidence type="ECO:0000256" key="2">
    <source>
        <dbReference type="ARBA" id="ARBA00023315"/>
    </source>
</evidence>
<feature type="domain" description="Beta-ketoacyl-[acyl-carrier-protein] synthase III C-terminal" evidence="3">
    <location>
        <begin position="239"/>
        <end position="327"/>
    </location>
</feature>
<reference evidence="5 6" key="1">
    <citation type="submission" date="2021-07" db="EMBL/GenBank/DDBJ databases">
        <title>Clostridium weizhouense sp. nov., an anaerobic bacterium isolated from activated sludge of Petroleum wastewater.</title>
        <authorList>
            <person name="Li Q."/>
        </authorList>
    </citation>
    <scope>NUCLEOTIDE SEQUENCE [LARGE SCALE GENOMIC DNA]</scope>
    <source>
        <strain evidence="5 6">YB-6</strain>
    </source>
</reference>
<dbReference type="InterPro" id="IPR013751">
    <property type="entry name" value="ACP_syn_III_N"/>
</dbReference>
<dbReference type="Pfam" id="PF08545">
    <property type="entry name" value="ACP_syn_III"/>
    <property type="match status" value="1"/>
</dbReference>